<gene>
    <name evidence="3 4 5" type="primary">LOC116305856</name>
</gene>
<dbReference type="RefSeq" id="XP_031571694.1">
    <property type="nucleotide sequence ID" value="XM_031715834.1"/>
</dbReference>
<dbReference type="RefSeq" id="XP_031571693.1">
    <property type="nucleotide sequence ID" value="XM_031715833.1"/>
</dbReference>
<evidence type="ECO:0000256" key="1">
    <source>
        <dbReference type="SAM" id="MobiDB-lite"/>
    </source>
</evidence>
<keyword evidence="2" id="KW-1185">Reference proteome</keyword>
<dbReference type="OrthoDB" id="5957474at2759"/>
<dbReference type="AlphaFoldDB" id="A0A6P8IWD7"/>
<feature type="compositionally biased region" description="Basic residues" evidence="1">
    <location>
        <begin position="513"/>
        <end position="527"/>
    </location>
</feature>
<evidence type="ECO:0000313" key="4">
    <source>
        <dbReference type="RefSeq" id="XP_031571694.1"/>
    </source>
</evidence>
<feature type="region of interest" description="Disordered" evidence="1">
    <location>
        <begin position="491"/>
        <end position="545"/>
    </location>
</feature>
<dbReference type="Proteomes" id="UP000515163">
    <property type="component" value="Unplaced"/>
</dbReference>
<evidence type="ECO:0000313" key="3">
    <source>
        <dbReference type="RefSeq" id="XP_031571693.1"/>
    </source>
</evidence>
<proteinExistence type="predicted"/>
<organism evidence="2 5">
    <name type="scientific">Actinia tenebrosa</name>
    <name type="common">Australian red waratah sea anemone</name>
    <dbReference type="NCBI Taxonomy" id="6105"/>
    <lineage>
        <taxon>Eukaryota</taxon>
        <taxon>Metazoa</taxon>
        <taxon>Cnidaria</taxon>
        <taxon>Anthozoa</taxon>
        <taxon>Hexacorallia</taxon>
        <taxon>Actiniaria</taxon>
        <taxon>Actiniidae</taxon>
        <taxon>Actinia</taxon>
    </lineage>
</organism>
<dbReference type="RefSeq" id="XP_031571696.1">
    <property type="nucleotide sequence ID" value="XM_031715836.1"/>
</dbReference>
<evidence type="ECO:0000313" key="2">
    <source>
        <dbReference type="Proteomes" id="UP000515163"/>
    </source>
</evidence>
<feature type="compositionally biased region" description="Polar residues" evidence="1">
    <location>
        <begin position="491"/>
        <end position="512"/>
    </location>
</feature>
<evidence type="ECO:0000313" key="5">
    <source>
        <dbReference type="RefSeq" id="XP_031571696.1"/>
    </source>
</evidence>
<feature type="region of interest" description="Disordered" evidence="1">
    <location>
        <begin position="279"/>
        <end position="308"/>
    </location>
</feature>
<reference evidence="3 4" key="1">
    <citation type="submission" date="2025-04" db="UniProtKB">
        <authorList>
            <consortium name="RefSeq"/>
        </authorList>
    </citation>
    <scope>IDENTIFICATION</scope>
    <source>
        <tissue evidence="3 4">Tentacle</tissue>
    </source>
</reference>
<dbReference type="GeneID" id="116305856"/>
<dbReference type="KEGG" id="aten:116305856"/>
<feature type="region of interest" description="Disordered" evidence="1">
    <location>
        <begin position="1"/>
        <end position="26"/>
    </location>
</feature>
<feature type="compositionally biased region" description="Basic and acidic residues" evidence="1">
    <location>
        <begin position="280"/>
        <end position="290"/>
    </location>
</feature>
<name>A0A6P8IWD7_ACTTE</name>
<sequence length="545" mass="60632">MVAMKHLKTRPDSRENSSCGSDIDRQELIDNYGSEKYLRKWNVDVDDDNHDTDDNDHDGGVAPREVLHEQIDEHKQSENDNDAASLVSYNSVRDAGTPVNNTPSYLPYQIQPTAQHITLWQGYSGNIYFDPLRCQPMRINSSKPHMQKLKDSKSYRKTKSCSPSMEVLAANHYISSSASSFYSLGSLRFASKDEKRRNTSCISHHGRLHKRWSDAKATEPGHNHHRVRCESAPESLVISGGHLKNVTSDPIDHVLKHNIKTSLTSKSKNNFPSLVVGHTCESERGTDKQDNQSSTSLPPVESIAPSKEVTEPKPVFIIPFGALDDPVEGQNNNKLVGDTTSKRNSNKKIFQFNDAALLNDRGVDVHTGDCNEPELALSITAPLAKRDEKSTAQRVGRTNDVNATARREISDSSLSNYLQAMPTHLSKQKKMVPKLSYTKRTMDMVPGSMSSMNYSITDSDLRISSTTALYGGYLPSTRTTDTQLYRVERNSASQTGETNSLGSQDEQRLSNTKPRKRNSSKNTPKSKHCQESDKCQLPVIGGPLS</sequence>
<protein>
    <submittedName>
        <fullName evidence="3 4">Uncharacterized protein LOC116305856</fullName>
    </submittedName>
</protein>
<accession>A0A6P8IWD7</accession>